<evidence type="ECO:0000313" key="3">
    <source>
        <dbReference type="Proteomes" id="UP000310263"/>
    </source>
</evidence>
<sequence>MEPLVDTSNTIGIKYTMPVGAEVIDAIEGDLHLGVDLEGGKEYIGIGSDKNDPTLPGEVCYWDDKGAVSRCWNWRDTIRTTVQSNTRASTLSIENLDPARAKELEQAFHEFCDLAERYLDANIVSRDIATKDHPVIPLGR</sequence>
<keyword evidence="3" id="KW-1185">Reference proteome</keyword>
<accession>A0A4S2F0B6</accession>
<dbReference type="GO" id="GO:0004826">
    <property type="term" value="F:phenylalanine-tRNA ligase activity"/>
    <property type="evidence" value="ECO:0007669"/>
    <property type="project" value="InterPro"/>
</dbReference>
<dbReference type="PANTHER" id="PTHR39209">
    <property type="match status" value="1"/>
</dbReference>
<dbReference type="AlphaFoldDB" id="A0A4S2F0B6"/>
<comment type="caution">
    <text evidence="2">The sequence shown here is derived from an EMBL/GenBank/DDBJ whole genome shotgun (WGS) entry which is preliminary data.</text>
</comment>
<name>A0A4S2F0B6_9ACTN</name>
<dbReference type="Pfam" id="PF03483">
    <property type="entry name" value="B3_4"/>
    <property type="match status" value="1"/>
</dbReference>
<dbReference type="Gene3D" id="3.50.40.10">
    <property type="entry name" value="Phenylalanyl-trna Synthetase, Chain B, domain 3"/>
    <property type="match status" value="1"/>
</dbReference>
<dbReference type="Proteomes" id="UP000310263">
    <property type="component" value="Unassembled WGS sequence"/>
</dbReference>
<dbReference type="SUPFAM" id="SSF56037">
    <property type="entry name" value="PheT/TilS domain"/>
    <property type="match status" value="1"/>
</dbReference>
<organism evidence="2 3">
    <name type="scientific">Muricaecibacterium torontonense</name>
    <dbReference type="NCBI Taxonomy" id="3032871"/>
    <lineage>
        <taxon>Bacteria</taxon>
        <taxon>Bacillati</taxon>
        <taxon>Actinomycetota</taxon>
        <taxon>Coriobacteriia</taxon>
        <taxon>Coriobacteriales</taxon>
        <taxon>Atopobiaceae</taxon>
        <taxon>Muricaecibacterium</taxon>
    </lineage>
</organism>
<feature type="domain" description="B3/B4 tRNA-binding" evidence="1">
    <location>
        <begin position="2"/>
        <end position="117"/>
    </location>
</feature>
<dbReference type="EMBL" id="SRYE01000003">
    <property type="protein sequence ID" value="TGY62289.1"/>
    <property type="molecule type" value="Genomic_DNA"/>
</dbReference>
<gene>
    <name evidence="2" type="ORF">E5334_05950</name>
</gene>
<dbReference type="InterPro" id="IPR020825">
    <property type="entry name" value="Phe-tRNA_synthase-like_B3/B4"/>
</dbReference>
<dbReference type="InterPro" id="IPR005146">
    <property type="entry name" value="B3/B4_tRNA-bd"/>
</dbReference>
<protein>
    <recommendedName>
        <fullName evidence="1">B3/B4 tRNA-binding domain-containing protein</fullName>
    </recommendedName>
</protein>
<reference evidence="2 3" key="1">
    <citation type="submission" date="2019-04" db="EMBL/GenBank/DDBJ databases">
        <title>Microbes associate with the intestines of laboratory mice.</title>
        <authorList>
            <person name="Navarre W."/>
            <person name="Wong E."/>
            <person name="Huang K."/>
            <person name="Tropini C."/>
            <person name="Ng K."/>
            <person name="Yu B."/>
        </authorList>
    </citation>
    <scope>NUCLEOTIDE SEQUENCE [LARGE SCALE GENOMIC DNA]</scope>
    <source>
        <strain evidence="2 3">NM07_P-09</strain>
    </source>
</reference>
<dbReference type="OrthoDB" id="276580at2"/>
<evidence type="ECO:0000259" key="1">
    <source>
        <dbReference type="Pfam" id="PF03483"/>
    </source>
</evidence>
<dbReference type="GO" id="GO:0003723">
    <property type="term" value="F:RNA binding"/>
    <property type="evidence" value="ECO:0007669"/>
    <property type="project" value="InterPro"/>
</dbReference>
<dbReference type="PANTHER" id="PTHR39209:SF2">
    <property type="entry name" value="CYTOPLASMIC PROTEIN"/>
    <property type="match status" value="1"/>
</dbReference>
<evidence type="ECO:0000313" key="2">
    <source>
        <dbReference type="EMBL" id="TGY62289.1"/>
    </source>
</evidence>
<proteinExistence type="predicted"/>